<dbReference type="GO" id="GO:0008173">
    <property type="term" value="F:RNA methyltransferase activity"/>
    <property type="evidence" value="ECO:0007669"/>
    <property type="project" value="InterPro"/>
</dbReference>
<proteinExistence type="inferred from homology"/>
<accession>B8GHN0</accession>
<dbReference type="PANTHER" id="PTHR42786">
    <property type="entry name" value="TRNA/RRNA METHYLTRANSFERASE"/>
    <property type="match status" value="1"/>
</dbReference>
<evidence type="ECO:0000313" key="7">
    <source>
        <dbReference type="Proteomes" id="UP000002457"/>
    </source>
</evidence>
<organism evidence="6 7">
    <name type="scientific">Methanosphaerula palustris (strain ATCC BAA-1556 / DSM 19958 / E1-9c)</name>
    <dbReference type="NCBI Taxonomy" id="521011"/>
    <lineage>
        <taxon>Archaea</taxon>
        <taxon>Methanobacteriati</taxon>
        <taxon>Methanobacteriota</taxon>
        <taxon>Stenosarchaea group</taxon>
        <taxon>Methanomicrobia</taxon>
        <taxon>Methanomicrobiales</taxon>
        <taxon>Methanoregulaceae</taxon>
        <taxon>Methanosphaerula</taxon>
    </lineage>
</organism>
<dbReference type="Gene3D" id="1.10.8.590">
    <property type="match status" value="1"/>
</dbReference>
<keyword evidence="7" id="KW-1185">Reference proteome</keyword>
<name>B8GHN0_METPE</name>
<evidence type="ECO:0000256" key="1">
    <source>
        <dbReference type="ARBA" id="ARBA00007228"/>
    </source>
</evidence>
<dbReference type="OrthoDB" id="372184at2157"/>
<dbReference type="Proteomes" id="UP000002457">
    <property type="component" value="Chromosome"/>
</dbReference>
<dbReference type="GO" id="GO:0005829">
    <property type="term" value="C:cytosol"/>
    <property type="evidence" value="ECO:0007669"/>
    <property type="project" value="TreeGrafter"/>
</dbReference>
<dbReference type="CDD" id="cd18093">
    <property type="entry name" value="SpoU-like_TrmJ"/>
    <property type="match status" value="1"/>
</dbReference>
<dbReference type="GO" id="GO:0002128">
    <property type="term" value="P:tRNA nucleoside ribose methylation"/>
    <property type="evidence" value="ECO:0007669"/>
    <property type="project" value="TreeGrafter"/>
</dbReference>
<dbReference type="STRING" id="521011.Mpal_1301"/>
<evidence type="ECO:0000259" key="5">
    <source>
        <dbReference type="Pfam" id="PF00588"/>
    </source>
</evidence>
<dbReference type="AlphaFoldDB" id="B8GHN0"/>
<reference evidence="6 7" key="1">
    <citation type="journal article" date="2015" name="Genome Announc.">
        <title>Complete Genome Sequence of Methanosphaerula palustris E1-9CT, a Hydrogenotrophic Methanogen Isolated from a Minerotrophic Fen Peatland.</title>
        <authorList>
            <person name="Cadillo-Quiroz H."/>
            <person name="Browne P."/>
            <person name="Kyrpides N."/>
            <person name="Woyke T."/>
            <person name="Goodwin L."/>
            <person name="Detter C."/>
            <person name="Yavitt J.B."/>
            <person name="Zinder S.H."/>
        </authorList>
    </citation>
    <scope>NUCLEOTIDE SEQUENCE [LARGE SCALE GENOMIC DNA]</scope>
    <source>
        <strain evidence="7">ATCC BAA-1556 / DSM 19958 / E1-9c</strain>
    </source>
</reference>
<keyword evidence="4" id="KW-0949">S-adenosyl-L-methionine</keyword>
<dbReference type="GeneID" id="7271161"/>
<dbReference type="KEGG" id="mpl:Mpal_1301"/>
<evidence type="ECO:0000256" key="4">
    <source>
        <dbReference type="ARBA" id="ARBA00022691"/>
    </source>
</evidence>
<dbReference type="RefSeq" id="WP_012617954.1">
    <property type="nucleotide sequence ID" value="NC_011832.1"/>
</dbReference>
<dbReference type="InterPro" id="IPR004384">
    <property type="entry name" value="RNA_MeTrfase_TrmJ/LasT"/>
</dbReference>
<dbReference type="InterPro" id="IPR029028">
    <property type="entry name" value="Alpha/beta_knot_MTases"/>
</dbReference>
<dbReference type="NCBIfam" id="TIGR00050">
    <property type="entry name" value="rRNA_methyl_1"/>
    <property type="match status" value="1"/>
</dbReference>
<dbReference type="Pfam" id="PF00588">
    <property type="entry name" value="SpoU_methylase"/>
    <property type="match status" value="1"/>
</dbReference>
<gene>
    <name evidence="6" type="ordered locus">Mpal_1301</name>
</gene>
<evidence type="ECO:0000256" key="3">
    <source>
        <dbReference type="ARBA" id="ARBA00022679"/>
    </source>
</evidence>
<dbReference type="SUPFAM" id="SSF75217">
    <property type="entry name" value="alpha/beta knot"/>
    <property type="match status" value="1"/>
</dbReference>
<evidence type="ECO:0000256" key="2">
    <source>
        <dbReference type="ARBA" id="ARBA00022603"/>
    </source>
</evidence>
<protein>
    <submittedName>
        <fullName evidence="6">RNA methyltransferase, TrmH family, group 1</fullName>
    </submittedName>
</protein>
<keyword evidence="3 6" id="KW-0808">Transferase</keyword>
<dbReference type="PIRSF" id="PIRSF004808">
    <property type="entry name" value="LasT"/>
    <property type="match status" value="1"/>
</dbReference>
<sequence>MPEVQIVLVEPLYEGNVGSVARVMKNFGFSRLVLINPCPLGNEARARASHAQDLLDSARVCSLEEVYAESALTIATTGELSKTICNPMRMPYYEPSEIRSMIAEIDGTISILFGRENWGLNNGEVAASDLICTIPTSPEYPILNLSHAVGLVCYELAHLPRGIYLLADRFEMTCLYDHISSFLDQIDHPPYKREVTMLTIRRLLARTQMTPREVSTLHGLLRRTEWYLNGGQQVFSEEAPADFTDPGTE</sequence>
<dbReference type="EMBL" id="CP001338">
    <property type="protein sequence ID" value="ACL16635.1"/>
    <property type="molecule type" value="Genomic_DNA"/>
</dbReference>
<keyword evidence="2 6" id="KW-0489">Methyltransferase</keyword>
<evidence type="ECO:0000313" key="6">
    <source>
        <dbReference type="EMBL" id="ACL16635.1"/>
    </source>
</evidence>
<dbReference type="HOGENOM" id="CLU_056931_3_0_2"/>
<comment type="similarity">
    <text evidence="1">Belongs to the class IV-like SAM-binding methyltransferase superfamily. RNA methyltransferase TrmH family.</text>
</comment>
<dbReference type="InterPro" id="IPR001537">
    <property type="entry name" value="SpoU_MeTrfase"/>
</dbReference>
<dbReference type="GO" id="GO:0003723">
    <property type="term" value="F:RNA binding"/>
    <property type="evidence" value="ECO:0007669"/>
    <property type="project" value="InterPro"/>
</dbReference>
<dbReference type="eggNOG" id="arCOG01018">
    <property type="taxonomic scope" value="Archaea"/>
</dbReference>
<feature type="domain" description="tRNA/rRNA methyltransferase SpoU type" evidence="5">
    <location>
        <begin position="4"/>
        <end position="154"/>
    </location>
</feature>
<dbReference type="Gene3D" id="3.40.1280.10">
    <property type="match status" value="1"/>
</dbReference>
<dbReference type="InterPro" id="IPR029026">
    <property type="entry name" value="tRNA_m1G_MTases_N"/>
</dbReference>
<dbReference type="PANTHER" id="PTHR42786:SF2">
    <property type="entry name" value="TRNA (CYTIDINE_URIDINE-2'-O-)-METHYLTRANSFERASE TRMJ"/>
    <property type="match status" value="1"/>
</dbReference>